<dbReference type="Ensembl" id="ENSEAST00005054610.1">
    <property type="protein sequence ID" value="ENSEASP00005053513.1"/>
    <property type="gene ID" value="ENSEASG00005023883.1"/>
</dbReference>
<dbReference type="InterPro" id="IPR050895">
    <property type="entry name" value="XK-related_scramblase"/>
</dbReference>
<keyword evidence="7 9" id="KW-0472">Membrane</keyword>
<sequence>MPWSQDIMWSGLGWGGWSQDPLLAPFLQILSRSCLHKAASSFQEWARGALNVAVLPENHTGINKTPVGQEVAQLLQSWCAQGLRQGLFVWRQEVPSEFDLAYADFLSLDISMLRLFETFLETTPQLVLVLAIMLQSGQAEYYQWVSICTSFLGISWALLDYHRALRTCLPSKALLRLGSSVICFLWNLLLLWPRVLVVALFSALFPRYVALHFLGLWLVLLFWVWLQGTDFMPDPCSEWLYRATVATILYFSWFNVAEGHTRGRATIHLMFLLSDSILMVVTWVTHSTWLPSGVPLQMLLPVGGTCFLLGLVLRLVYYHWLHPSCRWEPDGVDGTQGLRSEGHQRPQNRRMARLAQNFFPKTRDEPWKGEVNGVL</sequence>
<keyword evidence="5" id="KW-0053">Apoptosis</keyword>
<organism evidence="10 11">
    <name type="scientific">Equus asinus</name>
    <name type="common">Donkey</name>
    <name type="synonym">Equus africanus asinus</name>
    <dbReference type="NCBI Taxonomy" id="9793"/>
    <lineage>
        <taxon>Eukaryota</taxon>
        <taxon>Metazoa</taxon>
        <taxon>Chordata</taxon>
        <taxon>Craniata</taxon>
        <taxon>Vertebrata</taxon>
        <taxon>Euteleostomi</taxon>
        <taxon>Mammalia</taxon>
        <taxon>Eutheria</taxon>
        <taxon>Laurasiatheria</taxon>
        <taxon>Perissodactyla</taxon>
        <taxon>Equidae</taxon>
        <taxon>Equus</taxon>
    </lineage>
</organism>
<evidence type="ECO:0000313" key="10">
    <source>
        <dbReference type="Ensembl" id="ENSEASP00005053513.1"/>
    </source>
</evidence>
<feature type="transmembrane region" description="Helical" evidence="9">
    <location>
        <begin position="179"/>
        <end position="201"/>
    </location>
</feature>
<evidence type="ECO:0000256" key="3">
    <source>
        <dbReference type="ARBA" id="ARBA00022475"/>
    </source>
</evidence>
<keyword evidence="11" id="KW-1185">Reference proteome</keyword>
<comment type="subcellular location">
    <subcellularLocation>
        <location evidence="1">Cell membrane</location>
        <topology evidence="1">Multi-pass membrane protein</topology>
    </subcellularLocation>
    <subcellularLocation>
        <location evidence="9">Membrane</location>
        <topology evidence="9">Multi-pass membrane protein</topology>
    </subcellularLocation>
</comment>
<dbReference type="PANTHER" id="PTHR16024:SF8">
    <property type="entry name" value="XK-RELATED PROTEIN 8"/>
    <property type="match status" value="1"/>
</dbReference>
<comment type="similarity">
    <text evidence="2 9">Belongs to the XK family.</text>
</comment>
<dbReference type="InterPro" id="IPR018629">
    <property type="entry name" value="XK-rel"/>
</dbReference>
<feature type="transmembrane region" description="Helical" evidence="9">
    <location>
        <begin position="269"/>
        <end position="286"/>
    </location>
</feature>
<comment type="catalytic activity">
    <reaction evidence="8">
        <text>a 1,2-diacyl-sn-glycero-3-phospho-L-serine(in) = a 1,2-diacyl-sn-glycero-3-phospho-L-serine(out)</text>
        <dbReference type="Rhea" id="RHEA:38663"/>
        <dbReference type="ChEBI" id="CHEBI:57262"/>
    </reaction>
</comment>
<feature type="transmembrane region" description="Helical" evidence="9">
    <location>
        <begin position="208"/>
        <end position="227"/>
    </location>
</feature>
<feature type="transmembrane region" description="Helical" evidence="9">
    <location>
        <begin position="239"/>
        <end position="257"/>
    </location>
</feature>
<dbReference type="GeneTree" id="ENSGT01140000282565"/>
<dbReference type="GO" id="GO:0043652">
    <property type="term" value="P:engulfment of apoptotic cell"/>
    <property type="evidence" value="ECO:0007669"/>
    <property type="project" value="TreeGrafter"/>
</dbReference>
<dbReference type="Proteomes" id="UP000694387">
    <property type="component" value="Chromosome 5"/>
</dbReference>
<reference evidence="10 11" key="1">
    <citation type="journal article" date="2020" name="Nat. Commun.">
        <title>Donkey genomes provide new insights into domestication and selection for coat color.</title>
        <authorList>
            <person name="Wang"/>
            <person name="C."/>
            <person name="Li"/>
            <person name="H."/>
            <person name="Guo"/>
            <person name="Y."/>
            <person name="Huang"/>
            <person name="J."/>
            <person name="Sun"/>
            <person name="Y."/>
            <person name="Min"/>
            <person name="J."/>
            <person name="Wang"/>
            <person name="J."/>
            <person name="Fang"/>
            <person name="X."/>
            <person name="Zhao"/>
            <person name="Z."/>
            <person name="Wang"/>
            <person name="S."/>
            <person name="Zhang"/>
            <person name="Y."/>
            <person name="Liu"/>
            <person name="Q."/>
            <person name="Jiang"/>
            <person name="Q."/>
            <person name="Wang"/>
            <person name="X."/>
            <person name="Guo"/>
            <person name="Y."/>
            <person name="Yang"/>
            <person name="C."/>
            <person name="Wang"/>
            <person name="Y."/>
            <person name="Tian"/>
            <person name="F."/>
            <person name="Zhuang"/>
            <person name="G."/>
            <person name="Fan"/>
            <person name="Y."/>
            <person name="Gao"/>
            <person name="Q."/>
            <person name="Li"/>
            <person name="Y."/>
            <person name="Ju"/>
            <person name="Z."/>
            <person name="Li"/>
            <person name="J."/>
            <person name="Li"/>
            <person name="R."/>
            <person name="Hou"/>
            <person name="M."/>
            <person name="Yang"/>
            <person name="G."/>
            <person name="Liu"/>
            <person name="G."/>
            <person name="Liu"/>
            <person name="W."/>
            <person name="Guo"/>
            <person name="J."/>
            <person name="Pan"/>
            <person name="S."/>
            <person name="Fan"/>
            <person name="G."/>
            <person name="Zhang"/>
            <person name="W."/>
            <person name="Zhang"/>
            <person name="R."/>
            <person name="Yu"/>
            <person name="J."/>
            <person name="Zhang"/>
            <person name="X."/>
            <person name="Yin"/>
            <person name="Q."/>
            <person name="Ji"/>
            <person name="C."/>
            <person name="Jin"/>
            <person name="Y."/>
            <person name="Yue"/>
            <person name="G."/>
            <person name="Liu"/>
            <person name="M."/>
            <person name="Xu"/>
            <person name="J."/>
            <person name="Liu"/>
            <person name="S."/>
            <person name="Jordana"/>
            <person name="J."/>
            <person name="Noce"/>
            <person name="A."/>
            <person name="Amills"/>
            <person name="M."/>
            <person name="Wu"/>
            <person name="D.D."/>
            <person name="Li"/>
            <person name="S."/>
            <person name="Zhou"/>
            <person name="X. and Zhong"/>
            <person name="J."/>
        </authorList>
    </citation>
    <scope>NUCLEOTIDE SEQUENCE [LARGE SCALE GENOMIC DNA]</scope>
</reference>
<accession>A0A9L0JMA7</accession>
<protein>
    <recommendedName>
        <fullName evidence="9">XK-related protein</fullName>
    </recommendedName>
</protein>
<feature type="transmembrane region" description="Helical" evidence="9">
    <location>
        <begin position="141"/>
        <end position="159"/>
    </location>
</feature>
<proteinExistence type="inferred from homology"/>
<evidence type="ECO:0000256" key="4">
    <source>
        <dbReference type="ARBA" id="ARBA00022692"/>
    </source>
</evidence>
<dbReference type="GO" id="GO:1902742">
    <property type="term" value="P:apoptotic process involved in development"/>
    <property type="evidence" value="ECO:0007669"/>
    <property type="project" value="TreeGrafter"/>
</dbReference>
<reference evidence="10" key="2">
    <citation type="submission" date="2025-08" db="UniProtKB">
        <authorList>
            <consortium name="Ensembl"/>
        </authorList>
    </citation>
    <scope>IDENTIFICATION</scope>
</reference>
<evidence type="ECO:0000256" key="7">
    <source>
        <dbReference type="ARBA" id="ARBA00023136"/>
    </source>
</evidence>
<dbReference type="AlphaFoldDB" id="A0A9L0JMA7"/>
<evidence type="ECO:0000256" key="8">
    <source>
        <dbReference type="ARBA" id="ARBA00024479"/>
    </source>
</evidence>
<evidence type="ECO:0000256" key="9">
    <source>
        <dbReference type="RuleBase" id="RU910716"/>
    </source>
</evidence>
<name>A0A9L0JMA7_EQUAS</name>
<dbReference type="GO" id="GO:0070782">
    <property type="term" value="P:phosphatidylserine exposure on apoptotic cell surface"/>
    <property type="evidence" value="ECO:0007669"/>
    <property type="project" value="TreeGrafter"/>
</dbReference>
<evidence type="ECO:0000256" key="2">
    <source>
        <dbReference type="ARBA" id="ARBA00008789"/>
    </source>
</evidence>
<feature type="transmembrane region" description="Helical" evidence="9">
    <location>
        <begin position="298"/>
        <end position="317"/>
    </location>
</feature>
<reference evidence="10" key="3">
    <citation type="submission" date="2025-09" db="UniProtKB">
        <authorList>
            <consortium name="Ensembl"/>
        </authorList>
    </citation>
    <scope>IDENTIFICATION</scope>
</reference>
<dbReference type="GO" id="GO:0005886">
    <property type="term" value="C:plasma membrane"/>
    <property type="evidence" value="ECO:0007669"/>
    <property type="project" value="UniProtKB-SubCell"/>
</dbReference>
<keyword evidence="4 9" id="KW-0812">Transmembrane</keyword>
<dbReference type="PANTHER" id="PTHR16024">
    <property type="entry name" value="XK-RELATED PROTEIN"/>
    <property type="match status" value="1"/>
</dbReference>
<dbReference type="GeneID" id="106839113"/>
<dbReference type="CTD" id="55113"/>
<dbReference type="Pfam" id="PF09815">
    <property type="entry name" value="XK-related"/>
    <property type="match status" value="1"/>
</dbReference>
<gene>
    <name evidence="10" type="primary">XKR8</name>
</gene>
<keyword evidence="3" id="KW-1003">Cell membrane</keyword>
<evidence type="ECO:0000256" key="6">
    <source>
        <dbReference type="ARBA" id="ARBA00022989"/>
    </source>
</evidence>
<dbReference type="RefSeq" id="XP_044626107.1">
    <property type="nucleotide sequence ID" value="XM_044770172.2"/>
</dbReference>
<keyword evidence="6 9" id="KW-1133">Transmembrane helix</keyword>
<evidence type="ECO:0000256" key="1">
    <source>
        <dbReference type="ARBA" id="ARBA00004651"/>
    </source>
</evidence>
<evidence type="ECO:0000313" key="11">
    <source>
        <dbReference type="Proteomes" id="UP000694387"/>
    </source>
</evidence>
<evidence type="ECO:0000256" key="5">
    <source>
        <dbReference type="ARBA" id="ARBA00022703"/>
    </source>
</evidence>